<gene>
    <name evidence="1" type="ORF">BK742_32370</name>
</gene>
<name>A0A243AWM0_BACTU</name>
<evidence type="ECO:0000313" key="2">
    <source>
        <dbReference type="Proteomes" id="UP000195089"/>
    </source>
</evidence>
<comment type="caution">
    <text evidence="1">The sequence shown here is derived from an EMBL/GenBank/DDBJ whole genome shotgun (WGS) entry which is preliminary data.</text>
</comment>
<dbReference type="AlphaFoldDB" id="A0A243AWM0"/>
<accession>A0A243AWM0</accession>
<dbReference type="EMBL" id="NFDL01000131">
    <property type="protein sequence ID" value="OTY32722.1"/>
    <property type="molecule type" value="Genomic_DNA"/>
</dbReference>
<organism evidence="1 2">
    <name type="scientific">Bacillus thuringiensis serovar pingluonsis</name>
    <dbReference type="NCBI Taxonomy" id="180881"/>
    <lineage>
        <taxon>Bacteria</taxon>
        <taxon>Bacillati</taxon>
        <taxon>Bacillota</taxon>
        <taxon>Bacilli</taxon>
        <taxon>Bacillales</taxon>
        <taxon>Bacillaceae</taxon>
        <taxon>Bacillus</taxon>
        <taxon>Bacillus cereus group</taxon>
    </lineage>
</organism>
<dbReference type="RefSeq" id="WP_088120977.1">
    <property type="nucleotide sequence ID" value="NZ_NFDL01000131.1"/>
</dbReference>
<dbReference type="Proteomes" id="UP000195089">
    <property type="component" value="Unassembled WGS sequence"/>
</dbReference>
<protein>
    <submittedName>
        <fullName evidence="1">Uncharacterized protein</fullName>
    </submittedName>
</protein>
<proteinExistence type="predicted"/>
<sequence>MHTLSRLLEAQGQVRELQKDGLVSDYSFGEISAYIEGLIEDVYEEEKEAQKFRHQLSNA</sequence>
<evidence type="ECO:0000313" key="1">
    <source>
        <dbReference type="EMBL" id="OTY32722.1"/>
    </source>
</evidence>
<reference evidence="1 2" key="1">
    <citation type="submission" date="2016-10" db="EMBL/GenBank/DDBJ databases">
        <title>Comparative genomics of Bacillus thuringiensis reveals a path to pathogens against multiple invertebrate hosts.</title>
        <authorList>
            <person name="Zheng J."/>
            <person name="Gao Q."/>
            <person name="Liu H."/>
            <person name="Peng D."/>
            <person name="Ruan L."/>
            <person name="Sun M."/>
        </authorList>
    </citation>
    <scope>NUCLEOTIDE SEQUENCE [LARGE SCALE GENOMIC DNA]</scope>
    <source>
        <strain evidence="1">BGSC 4BX1</strain>
    </source>
</reference>